<evidence type="ECO:0000313" key="6">
    <source>
        <dbReference type="EMBL" id="QFG03532.1"/>
    </source>
</evidence>
<evidence type="ECO:0000256" key="3">
    <source>
        <dbReference type="ARBA" id="ARBA00023274"/>
    </source>
</evidence>
<gene>
    <name evidence="4 6" type="primary">rplM</name>
    <name evidence="6" type="ORF">Tbon_09545</name>
</gene>
<protein>
    <recommendedName>
        <fullName evidence="4">Large ribosomal subunit protein uL13</fullName>
    </recommendedName>
</protein>
<accession>A0ABX6C2T2</accession>
<dbReference type="Proteomes" id="UP000326331">
    <property type="component" value="Chromosome"/>
</dbReference>
<dbReference type="PANTHER" id="PTHR11545:SF2">
    <property type="entry name" value="LARGE RIBOSOMAL SUBUNIT PROTEIN UL13M"/>
    <property type="match status" value="1"/>
</dbReference>
<dbReference type="InterPro" id="IPR036899">
    <property type="entry name" value="Ribosomal_uL13_sf"/>
</dbReference>
<dbReference type="CDD" id="cd00392">
    <property type="entry name" value="Ribosomal_L13"/>
    <property type="match status" value="1"/>
</dbReference>
<evidence type="ECO:0000256" key="1">
    <source>
        <dbReference type="ARBA" id="ARBA00006227"/>
    </source>
</evidence>
<sequence length="257" mass="27965">MNTTVRIKASQIYKDWHVVDAAGQPLGRVATRVATLLRGKHKPTYEPHLDDGDFVIVVNASKVRVSGKKAQEIVYYRHSGYPGGLKARSFTEQLQRFPEKVIERAVWGMLPKGPLGKQMLRHLKVYAGPDHPHQAQVIASQRAQEARKAALEALATTPYRPKGLRPLTAAEVVVPASPSSEAAEVAARARARVMKQEAETAEEAAATAPAAEEAPAKAPRRRTAAPAAQAETETAAEHAAEAKPARRRRAKAEETEE</sequence>
<dbReference type="GO" id="GO:0005840">
    <property type="term" value="C:ribosome"/>
    <property type="evidence" value="ECO:0007669"/>
    <property type="project" value="UniProtKB-KW"/>
</dbReference>
<comment type="similarity">
    <text evidence="1 4">Belongs to the universal ribosomal protein uL13 family.</text>
</comment>
<dbReference type="InterPro" id="IPR005823">
    <property type="entry name" value="Ribosomal_uL13_bac-type"/>
</dbReference>
<feature type="compositionally biased region" description="Low complexity" evidence="5">
    <location>
        <begin position="224"/>
        <end position="233"/>
    </location>
</feature>
<feature type="region of interest" description="Disordered" evidence="5">
    <location>
        <begin position="198"/>
        <end position="257"/>
    </location>
</feature>
<evidence type="ECO:0000256" key="2">
    <source>
        <dbReference type="ARBA" id="ARBA00022980"/>
    </source>
</evidence>
<dbReference type="NCBIfam" id="TIGR01066">
    <property type="entry name" value="rplM_bact"/>
    <property type="match status" value="1"/>
</dbReference>
<organism evidence="6 7">
    <name type="scientific">Tepidiforma bonchosmolovskayae</name>
    <dbReference type="NCBI Taxonomy" id="2601677"/>
    <lineage>
        <taxon>Bacteria</taxon>
        <taxon>Bacillati</taxon>
        <taxon>Chloroflexota</taxon>
        <taxon>Tepidiformia</taxon>
        <taxon>Tepidiformales</taxon>
        <taxon>Tepidiformaceae</taxon>
        <taxon>Tepidiforma</taxon>
    </lineage>
</organism>
<dbReference type="HAMAP" id="MF_01366">
    <property type="entry name" value="Ribosomal_uL13"/>
    <property type="match status" value="1"/>
</dbReference>
<name>A0ABX6C2T2_9CHLR</name>
<comment type="subunit">
    <text evidence="4">Part of the 50S ribosomal subunit.</text>
</comment>
<dbReference type="PANTHER" id="PTHR11545">
    <property type="entry name" value="RIBOSOMAL PROTEIN L13"/>
    <property type="match status" value="1"/>
</dbReference>
<feature type="compositionally biased region" description="Low complexity" evidence="5">
    <location>
        <begin position="203"/>
        <end position="217"/>
    </location>
</feature>
<dbReference type="Gene3D" id="3.90.1180.10">
    <property type="entry name" value="Ribosomal protein L13"/>
    <property type="match status" value="1"/>
</dbReference>
<comment type="function">
    <text evidence="4">This protein is one of the early assembly proteins of the 50S ribosomal subunit, although it is not seen to bind rRNA by itself. It is important during the early stages of 50S assembly.</text>
</comment>
<dbReference type="Pfam" id="PF00572">
    <property type="entry name" value="Ribosomal_L13"/>
    <property type="match status" value="1"/>
</dbReference>
<proteinExistence type="inferred from homology"/>
<reference evidence="6 7" key="1">
    <citation type="submission" date="2019-10" db="EMBL/GenBank/DDBJ databases">
        <title>Thermopilla bonchosmolovskayae gen. nov., sp. nov., a moderately thermophilic Chloroflexi bacterium from a Chukotka hot spring (Arctic, Russia), representing a novel classis Thermopillaia, which include previously uncultivated lineage OLB14.</title>
        <authorList>
            <person name="Kochetkova T.V."/>
            <person name="Zayulina K.S."/>
            <person name="Zhigarkov V.S."/>
            <person name="Minaev N.V."/>
            <person name="Novikov A."/>
            <person name="Toshchakov S.V."/>
            <person name="Elcheninov A.G."/>
            <person name="Kublanov I.V."/>
        </authorList>
    </citation>
    <scope>NUCLEOTIDE SEQUENCE [LARGE SCALE GENOMIC DNA]</scope>
    <source>
        <strain evidence="6 7">3753O</strain>
    </source>
</reference>
<keyword evidence="7" id="KW-1185">Reference proteome</keyword>
<dbReference type="InterPro" id="IPR005822">
    <property type="entry name" value="Ribosomal_uL13"/>
</dbReference>
<evidence type="ECO:0000313" key="7">
    <source>
        <dbReference type="Proteomes" id="UP000326331"/>
    </source>
</evidence>
<keyword evidence="3 4" id="KW-0687">Ribonucleoprotein</keyword>
<dbReference type="SUPFAM" id="SSF52161">
    <property type="entry name" value="Ribosomal protein L13"/>
    <property type="match status" value="1"/>
</dbReference>
<evidence type="ECO:0000256" key="4">
    <source>
        <dbReference type="HAMAP-Rule" id="MF_01366"/>
    </source>
</evidence>
<feature type="compositionally biased region" description="Basic and acidic residues" evidence="5">
    <location>
        <begin position="235"/>
        <end position="244"/>
    </location>
</feature>
<dbReference type="EMBL" id="CP042829">
    <property type="protein sequence ID" value="QFG03532.1"/>
    <property type="molecule type" value="Genomic_DNA"/>
</dbReference>
<evidence type="ECO:0000256" key="5">
    <source>
        <dbReference type="SAM" id="MobiDB-lite"/>
    </source>
</evidence>
<keyword evidence="2 4" id="KW-0689">Ribosomal protein</keyword>